<evidence type="ECO:0000313" key="2">
    <source>
        <dbReference type="EMBL" id="KAF7295017.1"/>
    </source>
</evidence>
<keyword evidence="3" id="KW-1185">Reference proteome</keyword>
<comment type="caution">
    <text evidence="2">The sequence shown here is derived from an EMBL/GenBank/DDBJ whole genome shotgun (WGS) entry which is preliminary data.</text>
</comment>
<feature type="region of interest" description="Disordered" evidence="1">
    <location>
        <begin position="311"/>
        <end position="334"/>
    </location>
</feature>
<feature type="compositionally biased region" description="Acidic residues" evidence="1">
    <location>
        <begin position="311"/>
        <end position="327"/>
    </location>
</feature>
<dbReference type="GeneID" id="59349502"/>
<sequence>MSSKSLLPATCPPESPSGQLRLCIPSPSVRLESDQDATTTALSETTLCLLSGSLDDFILFAGQEASQWLLDQAHDICDPTHLRGSLWVWKGAWVLVARTDPLIASTYFYILPTNLTTPLSKISRRDGRSKASSNTRNNARIMRSRVLERDERCWVTKNTEPLTNSHICPKRMGDDLARGVFEAFTGLPHSPNQSILDPTFGLCLTLNLDTWFCSHVLGFRFVSPNTYRCHIFNTDPQCFYTAAGAYRRIPPPPYLLIHGCIASPPNPDRDSIPPPGLLRWHYLQCVIKKFGHSNYTSLAGIQFPNLMEVVDSDEDSDDESGTDDEADWPSKSLDLGRAIEAERVEGQERLELVDEWLLSTS</sequence>
<dbReference type="RefSeq" id="XP_037216380.1">
    <property type="nucleotide sequence ID" value="XM_037366986.1"/>
</dbReference>
<protein>
    <submittedName>
        <fullName evidence="2">Uncharacterized protein</fullName>
    </submittedName>
</protein>
<dbReference type="AlphaFoldDB" id="A0A8H6SB04"/>
<organism evidence="2 3">
    <name type="scientific">Mycena indigotica</name>
    <dbReference type="NCBI Taxonomy" id="2126181"/>
    <lineage>
        <taxon>Eukaryota</taxon>
        <taxon>Fungi</taxon>
        <taxon>Dikarya</taxon>
        <taxon>Basidiomycota</taxon>
        <taxon>Agaricomycotina</taxon>
        <taxon>Agaricomycetes</taxon>
        <taxon>Agaricomycetidae</taxon>
        <taxon>Agaricales</taxon>
        <taxon>Marasmiineae</taxon>
        <taxon>Mycenaceae</taxon>
        <taxon>Mycena</taxon>
    </lineage>
</organism>
<proteinExistence type="predicted"/>
<dbReference type="EMBL" id="JACAZF010000009">
    <property type="protein sequence ID" value="KAF7295017.1"/>
    <property type="molecule type" value="Genomic_DNA"/>
</dbReference>
<gene>
    <name evidence="2" type="ORF">MIND_01039800</name>
</gene>
<reference evidence="2" key="1">
    <citation type="submission" date="2020-05" db="EMBL/GenBank/DDBJ databases">
        <title>Mycena genomes resolve the evolution of fungal bioluminescence.</title>
        <authorList>
            <person name="Tsai I.J."/>
        </authorList>
    </citation>
    <scope>NUCLEOTIDE SEQUENCE</scope>
    <source>
        <strain evidence="2">171206Taipei</strain>
    </source>
</reference>
<dbReference type="OrthoDB" id="3141919at2759"/>
<name>A0A8H6SB04_9AGAR</name>
<accession>A0A8H6SB04</accession>
<evidence type="ECO:0000313" key="3">
    <source>
        <dbReference type="Proteomes" id="UP000636479"/>
    </source>
</evidence>
<dbReference type="Proteomes" id="UP000636479">
    <property type="component" value="Unassembled WGS sequence"/>
</dbReference>
<evidence type="ECO:0000256" key="1">
    <source>
        <dbReference type="SAM" id="MobiDB-lite"/>
    </source>
</evidence>